<feature type="transmembrane region" description="Helical" evidence="1">
    <location>
        <begin position="180"/>
        <end position="199"/>
    </location>
</feature>
<evidence type="ECO:0000313" key="2">
    <source>
        <dbReference type="EMBL" id="RAQ94056.1"/>
    </source>
</evidence>
<gene>
    <name evidence="2" type="ORF">A4R35_00830</name>
</gene>
<keyword evidence="1" id="KW-0812">Transmembrane</keyword>
<reference evidence="2 3" key="1">
    <citation type="submission" date="2016-08" db="EMBL/GenBank/DDBJ databases">
        <title>Analysis of Carbohydrate Active Enzymes in Thermogemmatispora T81 Reveals Carbohydrate Degradation Ability.</title>
        <authorList>
            <person name="Tomazini A."/>
            <person name="Lal S."/>
            <person name="Stott M."/>
            <person name="Henrissat B."/>
            <person name="Polikarpov I."/>
            <person name="Sparling R."/>
            <person name="Levin D.B."/>
        </authorList>
    </citation>
    <scope>NUCLEOTIDE SEQUENCE [LARGE SCALE GENOMIC DNA]</scope>
    <source>
        <strain evidence="2 3">T81</strain>
    </source>
</reference>
<keyword evidence="1" id="KW-0472">Membrane</keyword>
<accession>A0A328V8V5</accession>
<feature type="transmembrane region" description="Helical" evidence="1">
    <location>
        <begin position="23"/>
        <end position="46"/>
    </location>
</feature>
<protein>
    <recommendedName>
        <fullName evidence="4">DUF4386 domain-containing protein</fullName>
    </recommendedName>
</protein>
<evidence type="ECO:0008006" key="4">
    <source>
        <dbReference type="Google" id="ProtNLM"/>
    </source>
</evidence>
<evidence type="ECO:0000256" key="1">
    <source>
        <dbReference type="SAM" id="Phobius"/>
    </source>
</evidence>
<sequence>MNALAHQSQPEGAVPAIYRLHRLFLALCVVLGPLFALAMASLGPGYSSTKSGPVVALALTRTASATQLQISTLISVIGAYLIPVSLLTMAWLAMRRAPWLATIAMLVVFVGVFPLPAFVAQSALNWDLARMGNNPLFDVIVQRFNDDGVMSYYNAAFVVGTILGPALIGIALWRARVVPIYAAVLISASRLLVFSYLIVQSFIPAVYIQSITWLVLFIGSIPAALAVWKRPSIEQ</sequence>
<keyword evidence="1" id="KW-1133">Transmembrane helix</keyword>
<name>A0A328V8V5_9CHLR</name>
<dbReference type="RefSeq" id="WP_112425643.1">
    <property type="nucleotide sequence ID" value="NZ_MCIF01000002.1"/>
</dbReference>
<feature type="transmembrane region" description="Helical" evidence="1">
    <location>
        <begin position="205"/>
        <end position="228"/>
    </location>
</feature>
<feature type="transmembrane region" description="Helical" evidence="1">
    <location>
        <begin position="99"/>
        <end position="119"/>
    </location>
</feature>
<proteinExistence type="predicted"/>
<evidence type="ECO:0000313" key="3">
    <source>
        <dbReference type="Proteomes" id="UP000248706"/>
    </source>
</evidence>
<keyword evidence="3" id="KW-1185">Reference proteome</keyword>
<organism evidence="2 3">
    <name type="scientific">Thermogemmatispora tikiterensis</name>
    <dbReference type="NCBI Taxonomy" id="1825093"/>
    <lineage>
        <taxon>Bacteria</taxon>
        <taxon>Bacillati</taxon>
        <taxon>Chloroflexota</taxon>
        <taxon>Ktedonobacteria</taxon>
        <taxon>Thermogemmatisporales</taxon>
        <taxon>Thermogemmatisporaceae</taxon>
        <taxon>Thermogemmatispora</taxon>
    </lineage>
</organism>
<dbReference type="EMBL" id="MCIF01000002">
    <property type="protein sequence ID" value="RAQ94056.1"/>
    <property type="molecule type" value="Genomic_DNA"/>
</dbReference>
<dbReference type="Proteomes" id="UP000248706">
    <property type="component" value="Unassembled WGS sequence"/>
</dbReference>
<comment type="caution">
    <text evidence="2">The sequence shown here is derived from an EMBL/GenBank/DDBJ whole genome shotgun (WGS) entry which is preliminary data.</text>
</comment>
<dbReference type="AlphaFoldDB" id="A0A328V8V5"/>
<feature type="transmembrane region" description="Helical" evidence="1">
    <location>
        <begin position="152"/>
        <end position="173"/>
    </location>
</feature>
<feature type="transmembrane region" description="Helical" evidence="1">
    <location>
        <begin position="66"/>
        <end position="92"/>
    </location>
</feature>